<dbReference type="PANTHER" id="PTHR43479">
    <property type="entry name" value="ACREF/ENVCD OPERON REPRESSOR-RELATED"/>
    <property type="match status" value="1"/>
</dbReference>
<evidence type="ECO:0000313" key="3">
    <source>
        <dbReference type="EMBL" id="AJI20278.1"/>
    </source>
</evidence>
<dbReference type="GO" id="GO:0003677">
    <property type="term" value="F:DNA binding"/>
    <property type="evidence" value="ECO:0007669"/>
    <property type="project" value="UniProtKB-UniRule"/>
</dbReference>
<dbReference type="AlphaFoldDB" id="A0A0B6AI36"/>
<name>A0A0B6AI36_PRIM2</name>
<dbReference type="PROSITE" id="PS01081">
    <property type="entry name" value="HTH_TETR_1"/>
    <property type="match status" value="1"/>
</dbReference>
<dbReference type="InterPro" id="IPR041603">
    <property type="entry name" value="YvdT_C"/>
</dbReference>
<dbReference type="PANTHER" id="PTHR43479:SF8">
    <property type="entry name" value="TRANSCRIPTIONAL REGULATOR, TETR FAMILY"/>
    <property type="match status" value="1"/>
</dbReference>
<dbReference type="Pfam" id="PF00440">
    <property type="entry name" value="TetR_N"/>
    <property type="match status" value="1"/>
</dbReference>
<dbReference type="Pfam" id="PF17934">
    <property type="entry name" value="TetR_C_26"/>
    <property type="match status" value="1"/>
</dbReference>
<accession>A0A0B6AI36</accession>
<evidence type="ECO:0000256" key="2">
    <source>
        <dbReference type="ARBA" id="ARBA00023125"/>
    </source>
</evidence>
<dbReference type="InterPro" id="IPR050624">
    <property type="entry name" value="HTH-type_Tx_Regulator"/>
</dbReference>
<dbReference type="InterPro" id="IPR036271">
    <property type="entry name" value="Tet_transcr_reg_TetR-rel_C_sf"/>
</dbReference>
<dbReference type="HOGENOM" id="CLU_069356_12_2_9"/>
<dbReference type="RefSeq" id="WP_016763156.1">
    <property type="nucleotide sequence ID" value="NZ_BCVB01000007.1"/>
</dbReference>
<keyword evidence="1" id="KW-0678">Repressor</keyword>
<proteinExistence type="predicted"/>
<evidence type="ECO:0000256" key="1">
    <source>
        <dbReference type="ARBA" id="ARBA00022491"/>
    </source>
</evidence>
<evidence type="ECO:0000313" key="4">
    <source>
        <dbReference type="Proteomes" id="UP000031829"/>
    </source>
</evidence>
<dbReference type="PROSITE" id="PS50977">
    <property type="entry name" value="HTH_TETR_2"/>
    <property type="match status" value="1"/>
</dbReference>
<gene>
    <name evidence="3" type="ORF">BG04_3157</name>
</gene>
<dbReference type="SUPFAM" id="SSF48498">
    <property type="entry name" value="Tetracyclin repressor-like, C-terminal domain"/>
    <property type="match status" value="1"/>
</dbReference>
<dbReference type="GeneID" id="93641220"/>
<sequence length="195" mass="22461">MVTSTSEKYDKILQAAIEVISEKGLDKTSISDIVKRAGVAQGTFYLYFRSKNALVPAIAENLLSLSLEKIKERAKTATDFLSTLEVMIDETYKTTDEYRDVLVLCYSGLAFDYSLETWEAIYLPYYNWFEQVLNEAVKKDEVIKQLNVKWTAKTMINLIENAAELFYIGREQDVTLEQSKEELFQFLKRSLVPSM</sequence>
<dbReference type="SUPFAM" id="SSF46689">
    <property type="entry name" value="Homeodomain-like"/>
    <property type="match status" value="1"/>
</dbReference>
<dbReference type="PRINTS" id="PR00455">
    <property type="entry name" value="HTHTETR"/>
</dbReference>
<dbReference type="InterPro" id="IPR023772">
    <property type="entry name" value="DNA-bd_HTH_TetR-type_CS"/>
</dbReference>
<organism evidence="3 4">
    <name type="scientific">Priestia megaterium (strain ATCC 14581 / DSM 32 / CCUG 1817 / JCM 2506 / NBRC 15308 / NCIMB 9376 / NCTC 10342 / NRRL B-14308 / VKM B-512 / Ford 19)</name>
    <name type="common">Bacillus megaterium</name>
    <dbReference type="NCBI Taxonomy" id="1348623"/>
    <lineage>
        <taxon>Bacteria</taxon>
        <taxon>Bacillati</taxon>
        <taxon>Bacillota</taxon>
        <taxon>Bacilli</taxon>
        <taxon>Bacillales</taxon>
        <taxon>Bacillaceae</taxon>
        <taxon>Priestia</taxon>
    </lineage>
</organism>
<protein>
    <submittedName>
        <fullName evidence="3">Uncharacterized protein</fullName>
    </submittedName>
</protein>
<dbReference type="KEGG" id="bmeg:BG04_3157"/>
<dbReference type="InterPro" id="IPR001647">
    <property type="entry name" value="HTH_TetR"/>
</dbReference>
<dbReference type="EMBL" id="CP009920">
    <property type="protein sequence ID" value="AJI20278.1"/>
    <property type="molecule type" value="Genomic_DNA"/>
</dbReference>
<reference evidence="3 4" key="1">
    <citation type="journal article" date="2015" name="Genome Announc.">
        <title>Complete genome sequences for 35 biothreat assay-relevant bacillus species.</title>
        <authorList>
            <person name="Johnson S.L."/>
            <person name="Daligault H.E."/>
            <person name="Davenport K.W."/>
            <person name="Jaissle J."/>
            <person name="Frey K.G."/>
            <person name="Ladner J.T."/>
            <person name="Broomall S.M."/>
            <person name="Bishop-Lilly K.A."/>
            <person name="Bruce D.C."/>
            <person name="Gibbons H.S."/>
            <person name="Coyne S.R."/>
            <person name="Lo C.C."/>
            <person name="Meincke L."/>
            <person name="Munk A.C."/>
            <person name="Koroleva G.I."/>
            <person name="Rosenzweig C.N."/>
            <person name="Palacios G.F."/>
            <person name="Redden C.L."/>
            <person name="Minogue T.D."/>
            <person name="Chain P.S."/>
        </authorList>
    </citation>
    <scope>NUCLEOTIDE SEQUENCE [LARGE SCALE GENOMIC DNA]</scope>
    <source>
        <strain evidence="4">ATCC 14581 / DSM 32 / JCM 2506 / NBRC 15308 / NCIMB 9376 / NCTC 10342 / NRRL B-14308 / VKM B-512</strain>
    </source>
</reference>
<keyword evidence="2" id="KW-0238">DNA-binding</keyword>
<dbReference type="Proteomes" id="UP000031829">
    <property type="component" value="Chromosome"/>
</dbReference>
<dbReference type="Gene3D" id="1.10.357.10">
    <property type="entry name" value="Tetracycline Repressor, domain 2"/>
    <property type="match status" value="1"/>
</dbReference>
<dbReference type="InterPro" id="IPR009057">
    <property type="entry name" value="Homeodomain-like_sf"/>
</dbReference>